<dbReference type="AlphaFoldDB" id="A0A183T012"/>
<protein>
    <submittedName>
        <fullName evidence="4">Reverse transcriptase domain-containing protein</fullName>
    </submittedName>
</protein>
<evidence type="ECO:0000313" key="2">
    <source>
        <dbReference type="EMBL" id="VDL96195.1"/>
    </source>
</evidence>
<dbReference type="PANTHER" id="PTHR47027">
    <property type="entry name" value="REVERSE TRANSCRIPTASE DOMAIN-CONTAINING PROTEIN"/>
    <property type="match status" value="1"/>
</dbReference>
<organism evidence="4">
    <name type="scientific">Schistocephalus solidus</name>
    <name type="common">Tapeworm</name>
    <dbReference type="NCBI Taxonomy" id="70667"/>
    <lineage>
        <taxon>Eukaryota</taxon>
        <taxon>Metazoa</taxon>
        <taxon>Spiralia</taxon>
        <taxon>Lophotrochozoa</taxon>
        <taxon>Platyhelminthes</taxon>
        <taxon>Cestoda</taxon>
        <taxon>Eucestoda</taxon>
        <taxon>Diphyllobothriidea</taxon>
        <taxon>Diphyllobothriidae</taxon>
        <taxon>Schistocephalus</taxon>
    </lineage>
</organism>
<dbReference type="WBParaSite" id="SSLN_0001017401-mRNA-1">
    <property type="protein sequence ID" value="SSLN_0001017401-mRNA-1"/>
    <property type="gene ID" value="SSLN_0001017401"/>
</dbReference>
<dbReference type="PROSITE" id="PS50878">
    <property type="entry name" value="RT_POL"/>
    <property type="match status" value="1"/>
</dbReference>
<feature type="domain" description="Reverse transcriptase" evidence="1">
    <location>
        <begin position="1"/>
        <end position="144"/>
    </location>
</feature>
<evidence type="ECO:0000313" key="3">
    <source>
        <dbReference type="Proteomes" id="UP000275846"/>
    </source>
</evidence>
<accession>A0A183T012</accession>
<reference evidence="4" key="1">
    <citation type="submission" date="2016-06" db="UniProtKB">
        <authorList>
            <consortium name="WormBaseParasite"/>
        </authorList>
    </citation>
    <scope>IDENTIFICATION</scope>
</reference>
<keyword evidence="3" id="KW-1185">Reference proteome</keyword>
<evidence type="ECO:0000259" key="1">
    <source>
        <dbReference type="PROSITE" id="PS50878"/>
    </source>
</evidence>
<sequence>MMARVTDNGTVSEAFAVTNGVKQSSVLAPTRFSFMFSVMLTDAYRDECPGIRIAYPMNSRLLNQRRMHFHLCVSTATIHELLFADDYALNATTEEETQRGMVIFAATCDNFGHRINTEKTVVIHQPLPNTIYTAAHMNFNGAQLKSVDTFTYLSPAAPKSMIRSPIASPKPAKQLDAVWNWHGLHLSTELKIYKAVILPTLL</sequence>
<name>A0A183T012_SCHSO</name>
<reference evidence="2 3" key="2">
    <citation type="submission" date="2018-11" db="EMBL/GenBank/DDBJ databases">
        <authorList>
            <consortium name="Pathogen Informatics"/>
        </authorList>
    </citation>
    <scope>NUCLEOTIDE SEQUENCE [LARGE SCALE GENOMIC DNA]</scope>
    <source>
        <strain evidence="2 3">NST_G2</strain>
    </source>
</reference>
<dbReference type="OrthoDB" id="425014at2759"/>
<dbReference type="PANTHER" id="PTHR47027:SF26">
    <property type="entry name" value="REVERSE TRANSCRIPTASE DOMAIN-CONTAINING PROTEIN"/>
    <property type="match status" value="1"/>
</dbReference>
<dbReference type="Proteomes" id="UP000275846">
    <property type="component" value="Unassembled WGS sequence"/>
</dbReference>
<dbReference type="Pfam" id="PF00078">
    <property type="entry name" value="RVT_1"/>
    <property type="match status" value="1"/>
</dbReference>
<gene>
    <name evidence="2" type="ORF">SSLN_LOCUS9810</name>
</gene>
<dbReference type="InterPro" id="IPR000477">
    <property type="entry name" value="RT_dom"/>
</dbReference>
<proteinExistence type="predicted"/>
<evidence type="ECO:0000313" key="4">
    <source>
        <dbReference type="WBParaSite" id="SSLN_0001017401-mRNA-1"/>
    </source>
</evidence>
<dbReference type="EMBL" id="UYSU01035466">
    <property type="protein sequence ID" value="VDL96195.1"/>
    <property type="molecule type" value="Genomic_DNA"/>
</dbReference>